<dbReference type="AlphaFoldDB" id="A0A2Z5J6V1"/>
<dbReference type="EMBL" id="CP027306">
    <property type="protein sequence ID" value="AXE76054.1"/>
    <property type="molecule type" value="Genomic_DNA"/>
</dbReference>
<organism evidence="2 3">
    <name type="scientific">Streptomyces atratus</name>
    <dbReference type="NCBI Taxonomy" id="1893"/>
    <lineage>
        <taxon>Bacteria</taxon>
        <taxon>Bacillati</taxon>
        <taxon>Actinomycetota</taxon>
        <taxon>Actinomycetes</taxon>
        <taxon>Kitasatosporales</taxon>
        <taxon>Streptomycetaceae</taxon>
        <taxon>Streptomyces</taxon>
    </lineage>
</organism>
<gene>
    <name evidence="2" type="ORF">C5746_02690</name>
</gene>
<name>A0A2Z5J6V1_STRAR</name>
<feature type="region of interest" description="Disordered" evidence="1">
    <location>
        <begin position="35"/>
        <end position="55"/>
    </location>
</feature>
<evidence type="ECO:0000256" key="1">
    <source>
        <dbReference type="SAM" id="MobiDB-lite"/>
    </source>
</evidence>
<protein>
    <submittedName>
        <fullName evidence="2">Uncharacterized protein</fullName>
    </submittedName>
</protein>
<accession>A0A2Z5J6V1</accession>
<evidence type="ECO:0000313" key="3">
    <source>
        <dbReference type="Proteomes" id="UP000252698"/>
    </source>
</evidence>
<reference evidence="2 3" key="1">
    <citation type="journal article" date="2018" name="Front. Microbiol.">
        <title>Genome Sequencing of Streptomyces atratus SCSIOZH16 and Activation Production of Nocardamine via Metabolic Engineering.</title>
        <authorList>
            <person name="Li Y."/>
            <person name="Zhang C."/>
            <person name="Liu C."/>
            <person name="Ju J."/>
            <person name="Ma J."/>
        </authorList>
    </citation>
    <scope>NUCLEOTIDE SEQUENCE [LARGE SCALE GENOMIC DNA]</scope>
    <source>
        <strain evidence="2 3">SCSIO_ZH16</strain>
    </source>
</reference>
<dbReference type="RefSeq" id="WP_114242719.1">
    <property type="nucleotide sequence ID" value="NZ_CP027306.1"/>
</dbReference>
<proteinExistence type="predicted"/>
<sequence length="166" mass="18185">MTDPTPPAAEERLPPYSGEDVTCGKCANVGAYTSHRAAGEHSSNEAPTWGRSPKGERLERSCFRCNFIWDEALVRPVDELDEQLAAWLREQIANALRTTPTSGHVHKPGEERYDHHPKNEAERGHTYTYTCALCTRDVDALTAAVVDVVSLAVINLPAMDPTGAIS</sequence>
<dbReference type="KEGG" id="sata:C5746_02690"/>
<dbReference type="GeneID" id="95517474"/>
<dbReference type="Proteomes" id="UP000252698">
    <property type="component" value="Chromosome"/>
</dbReference>
<evidence type="ECO:0000313" key="2">
    <source>
        <dbReference type="EMBL" id="AXE76054.1"/>
    </source>
</evidence>